<evidence type="ECO:0000259" key="8">
    <source>
        <dbReference type="PROSITE" id="PS50157"/>
    </source>
</evidence>
<dbReference type="InterPro" id="IPR013087">
    <property type="entry name" value="Znf_C2H2_type"/>
</dbReference>
<feature type="domain" description="C2H2-type" evidence="8">
    <location>
        <begin position="89"/>
        <end position="116"/>
    </location>
</feature>
<comment type="caution">
    <text evidence="9">The sequence shown here is derived from an EMBL/GenBank/DDBJ whole genome shotgun (WGS) entry which is preliminary data.</text>
</comment>
<dbReference type="EMBL" id="JARPUR010000004">
    <property type="protein sequence ID" value="KAK4878563.1"/>
    <property type="molecule type" value="Genomic_DNA"/>
</dbReference>
<comment type="subcellular location">
    <subcellularLocation>
        <location evidence="1">Nucleus</location>
    </subcellularLocation>
</comment>
<feature type="domain" description="C2H2-type" evidence="8">
    <location>
        <begin position="301"/>
        <end position="326"/>
    </location>
</feature>
<feature type="domain" description="C2H2-type" evidence="8">
    <location>
        <begin position="218"/>
        <end position="245"/>
    </location>
</feature>
<evidence type="ECO:0000256" key="7">
    <source>
        <dbReference type="PROSITE-ProRule" id="PRU00042"/>
    </source>
</evidence>
<feature type="domain" description="C2H2-type" evidence="8">
    <location>
        <begin position="274"/>
        <end position="296"/>
    </location>
</feature>
<dbReference type="GO" id="GO:0008270">
    <property type="term" value="F:zinc ion binding"/>
    <property type="evidence" value="ECO:0007669"/>
    <property type="project" value="UniProtKB-KW"/>
</dbReference>
<feature type="domain" description="C2H2-type" evidence="8">
    <location>
        <begin position="246"/>
        <end position="273"/>
    </location>
</feature>
<keyword evidence="2" id="KW-0479">Metal-binding</keyword>
<feature type="domain" description="C2H2-type" evidence="8">
    <location>
        <begin position="428"/>
        <end position="455"/>
    </location>
</feature>
<dbReference type="PROSITE" id="PS50157">
    <property type="entry name" value="ZINC_FINGER_C2H2_2"/>
    <property type="match status" value="11"/>
</dbReference>
<dbReference type="FunFam" id="3.30.160.60:FF:000446">
    <property type="entry name" value="Zinc finger protein"/>
    <property type="match status" value="1"/>
</dbReference>
<feature type="domain" description="C2H2-type" evidence="8">
    <location>
        <begin position="117"/>
        <end position="144"/>
    </location>
</feature>
<evidence type="ECO:0000256" key="6">
    <source>
        <dbReference type="ARBA" id="ARBA00023242"/>
    </source>
</evidence>
<proteinExistence type="predicted"/>
<name>A0AAN7SNL3_9COLE</name>
<evidence type="ECO:0000256" key="2">
    <source>
        <dbReference type="ARBA" id="ARBA00022723"/>
    </source>
</evidence>
<evidence type="ECO:0000313" key="10">
    <source>
        <dbReference type="Proteomes" id="UP001353858"/>
    </source>
</evidence>
<evidence type="ECO:0000256" key="1">
    <source>
        <dbReference type="ARBA" id="ARBA00004123"/>
    </source>
</evidence>
<dbReference type="Pfam" id="PF12874">
    <property type="entry name" value="zf-met"/>
    <property type="match status" value="1"/>
</dbReference>
<keyword evidence="4 7" id="KW-0863">Zinc-finger</keyword>
<dbReference type="SUPFAM" id="SSF57667">
    <property type="entry name" value="beta-beta-alpha zinc fingers"/>
    <property type="match status" value="5"/>
</dbReference>
<evidence type="ECO:0000313" key="9">
    <source>
        <dbReference type="EMBL" id="KAK4878563.1"/>
    </source>
</evidence>
<keyword evidence="10" id="KW-1185">Reference proteome</keyword>
<feature type="domain" description="C2H2-type" evidence="8">
    <location>
        <begin position="145"/>
        <end position="180"/>
    </location>
</feature>
<keyword evidence="5" id="KW-0862">Zinc</keyword>
<accession>A0AAN7SNL3</accession>
<keyword evidence="3" id="KW-0677">Repeat</keyword>
<evidence type="ECO:0000256" key="4">
    <source>
        <dbReference type="ARBA" id="ARBA00022771"/>
    </source>
</evidence>
<dbReference type="GO" id="GO:0005634">
    <property type="term" value="C:nucleus"/>
    <property type="evidence" value="ECO:0007669"/>
    <property type="project" value="UniProtKB-SubCell"/>
</dbReference>
<protein>
    <recommendedName>
        <fullName evidence="8">C2H2-type domain-containing protein</fullName>
    </recommendedName>
</protein>
<evidence type="ECO:0000256" key="5">
    <source>
        <dbReference type="ARBA" id="ARBA00022833"/>
    </source>
</evidence>
<organism evidence="9 10">
    <name type="scientific">Aquatica leii</name>
    <dbReference type="NCBI Taxonomy" id="1421715"/>
    <lineage>
        <taxon>Eukaryota</taxon>
        <taxon>Metazoa</taxon>
        <taxon>Ecdysozoa</taxon>
        <taxon>Arthropoda</taxon>
        <taxon>Hexapoda</taxon>
        <taxon>Insecta</taxon>
        <taxon>Pterygota</taxon>
        <taxon>Neoptera</taxon>
        <taxon>Endopterygota</taxon>
        <taxon>Coleoptera</taxon>
        <taxon>Polyphaga</taxon>
        <taxon>Elateriformia</taxon>
        <taxon>Elateroidea</taxon>
        <taxon>Lampyridae</taxon>
        <taxon>Luciolinae</taxon>
        <taxon>Aquatica</taxon>
    </lineage>
</organism>
<reference evidence="10" key="1">
    <citation type="submission" date="2023-01" db="EMBL/GenBank/DDBJ databases">
        <title>Key to firefly adult light organ development and bioluminescence: homeobox transcription factors regulate luciferase expression and transportation to peroxisome.</title>
        <authorList>
            <person name="Fu X."/>
        </authorList>
    </citation>
    <scope>NUCLEOTIDE SEQUENCE [LARGE SCALE GENOMIC DNA]</scope>
</reference>
<dbReference type="PANTHER" id="PTHR24379:SF121">
    <property type="entry name" value="C2H2-TYPE DOMAIN-CONTAINING PROTEIN"/>
    <property type="match status" value="1"/>
</dbReference>
<feature type="domain" description="C2H2-type" evidence="8">
    <location>
        <begin position="372"/>
        <end position="399"/>
    </location>
</feature>
<dbReference type="Gene3D" id="3.30.160.60">
    <property type="entry name" value="Classic Zinc Finger"/>
    <property type="match status" value="6"/>
</dbReference>
<dbReference type="FunFam" id="3.30.160.60:FF:000145">
    <property type="entry name" value="Zinc finger protein 574"/>
    <property type="match status" value="1"/>
</dbReference>
<keyword evidence="6" id="KW-0539">Nucleus</keyword>
<dbReference type="InterPro" id="IPR036236">
    <property type="entry name" value="Znf_C2H2_sf"/>
</dbReference>
<evidence type="ECO:0000256" key="3">
    <source>
        <dbReference type="ARBA" id="ARBA00022737"/>
    </source>
</evidence>
<dbReference type="Proteomes" id="UP001353858">
    <property type="component" value="Unassembled WGS sequence"/>
</dbReference>
<feature type="domain" description="C2H2-type" evidence="8">
    <location>
        <begin position="61"/>
        <end position="88"/>
    </location>
</feature>
<feature type="domain" description="C2H2-type" evidence="8">
    <location>
        <begin position="400"/>
        <end position="427"/>
    </location>
</feature>
<dbReference type="SMART" id="SM00355">
    <property type="entry name" value="ZnF_C2H2"/>
    <property type="match status" value="11"/>
</dbReference>
<dbReference type="AlphaFoldDB" id="A0AAN7SNL3"/>
<dbReference type="Pfam" id="PF00096">
    <property type="entry name" value="zf-C2H2"/>
    <property type="match status" value="4"/>
</dbReference>
<dbReference type="PROSITE" id="PS00028">
    <property type="entry name" value="ZINC_FINGER_C2H2_1"/>
    <property type="match status" value="11"/>
</dbReference>
<dbReference type="PANTHER" id="PTHR24379">
    <property type="entry name" value="KRAB AND ZINC FINGER DOMAIN-CONTAINING"/>
    <property type="match status" value="1"/>
</dbReference>
<gene>
    <name evidence="9" type="ORF">RN001_011069</name>
</gene>
<sequence>MNKTIKTEDIIDIKQEAATNLSEMMFDEIKLKEEFKSEWDHVHSTPAKTKTTNEDKSHLYFECIRCKKVFLCHNDLLQHLEYHTDLQLFECTPCNKIFKCIYALKSHLKLHSNIKPFKCGICERNFVTNATLKQHVKIHIKRKPIKCEECGSRFFSEKLFKSHEKKHVEIHEMIHTIIKPEDCSLCKKNLKKTQSDTETVTKLQWDHDYMKQTNMQSFKCSLCYKTFKDIGFLSLHLKIHSGVRPFVCGICNKDFILNSSLKEHAAMHKEVRSYECDQCHLSYLTRKGLRTHIQTHIKTHFKCRLCSKRFKADWLLDLHLKSHVHTTYSLRDNTKTHSTKSEAEPSSTISFDEIKVEEFKSELNDTESQASMECIYCNEVFYLQADMVQHFNKHVELEPFECDLCFKRYVDAPSLNNHTQSHLNIDQYKCGDCDKGFVSSLEFEQHVVTHNDDYLLQSLVKIETFSDSEFQE</sequence>